<protein>
    <recommendedName>
        <fullName evidence="6">Acyl carrier protein phosphodiesterase</fullName>
    </recommendedName>
</protein>
<dbReference type="RefSeq" id="WP_006001789.1">
    <property type="nucleotide sequence ID" value="NZ_AAEW02000015.1"/>
</dbReference>
<dbReference type="GO" id="GO:0008770">
    <property type="term" value="F:[acyl-carrier-protein] phosphodiesterase activity"/>
    <property type="evidence" value="ECO:0007669"/>
    <property type="project" value="InterPro"/>
</dbReference>
<dbReference type="EMBL" id="AAEW02000015">
    <property type="protein sequence ID" value="EAT14953.1"/>
    <property type="molecule type" value="Genomic_DNA"/>
</dbReference>
<accession>Q1JXK9</accession>
<gene>
    <name evidence="4" type="ORF">Dace_0731</name>
</gene>
<reference evidence="4" key="2">
    <citation type="submission" date="2006-05" db="EMBL/GenBank/DDBJ databases">
        <title>Sequencing of the draft genome and assembly of Desulfuromonas acetoxidans DSM 684.</title>
        <authorList>
            <consortium name="US DOE Joint Genome Institute (JGI-PGF)"/>
            <person name="Copeland A."/>
            <person name="Lucas S."/>
            <person name="Lapidus A."/>
            <person name="Barry K."/>
            <person name="Detter J.C."/>
            <person name="Glavina del Rio T."/>
            <person name="Hammon N."/>
            <person name="Israni S."/>
            <person name="Dalin E."/>
            <person name="Tice H."/>
            <person name="Bruce D."/>
            <person name="Pitluck S."/>
            <person name="Richardson P."/>
        </authorList>
    </citation>
    <scope>NUCLEOTIDE SEQUENCE [LARGE SCALE GENOMIC DNA]</scope>
    <source>
        <strain evidence="4">DSM 684</strain>
    </source>
</reference>
<sequence length="207" mass="24381">MNYLLHALLSDDDPLVRAGNLLGDFVKGRLTQGRFPDRLLHGLQQHRQLDRFAHDHPAFCRSQDRLDDRFGRYRGIMIDLFYDHFTARDWNDYHPVPLEHFSQSLYHTLQHHQNILPKTFLPLLPRMVEKDWLTSYRDKTVMQRALIHTAGRIRHDNPLAEGYGELERHYSQLREDCRLFIGDARKIFLGDKTRQEALAGVDCTPPL</sequence>
<dbReference type="GO" id="GO:0006633">
    <property type="term" value="P:fatty acid biosynthetic process"/>
    <property type="evidence" value="ECO:0007669"/>
    <property type="project" value="InterPro"/>
</dbReference>
<comment type="caution">
    <text evidence="4">The sequence shown here is derived from an EMBL/GenBank/DDBJ whole genome shotgun (WGS) entry which is preliminary data.</text>
</comment>
<keyword evidence="1" id="KW-0444">Lipid biosynthesis</keyword>
<evidence type="ECO:0000256" key="2">
    <source>
        <dbReference type="ARBA" id="ARBA00022801"/>
    </source>
</evidence>
<evidence type="ECO:0000256" key="3">
    <source>
        <dbReference type="ARBA" id="ARBA00023098"/>
    </source>
</evidence>
<evidence type="ECO:0000313" key="5">
    <source>
        <dbReference type="Proteomes" id="UP000005695"/>
    </source>
</evidence>
<dbReference type="Proteomes" id="UP000005695">
    <property type="component" value="Unassembled WGS sequence"/>
</dbReference>
<dbReference type="AlphaFoldDB" id="Q1JXK9"/>
<reference evidence="4" key="1">
    <citation type="submission" date="2006-05" db="EMBL/GenBank/DDBJ databases">
        <title>Annotation of the draft genome assembly of Desulfuromonas acetoxidans DSM 684.</title>
        <authorList>
            <consortium name="US DOE Joint Genome Institute (JGI-ORNL)"/>
            <person name="Larimer F."/>
            <person name="Land M."/>
            <person name="Hauser L."/>
        </authorList>
    </citation>
    <scope>NUCLEOTIDE SEQUENCE [LARGE SCALE GENOMIC DNA]</scope>
    <source>
        <strain evidence="4">DSM 684</strain>
    </source>
</reference>
<dbReference type="PANTHER" id="PTHR38764">
    <property type="entry name" value="ACYL CARRIER PROTEIN PHOSPHODIESTERASE"/>
    <property type="match status" value="1"/>
</dbReference>
<evidence type="ECO:0000313" key="4">
    <source>
        <dbReference type="EMBL" id="EAT14953.1"/>
    </source>
</evidence>
<dbReference type="Pfam" id="PF04336">
    <property type="entry name" value="ACP_PD"/>
    <property type="match status" value="1"/>
</dbReference>
<dbReference type="InterPro" id="IPR007431">
    <property type="entry name" value="ACP_PD"/>
</dbReference>
<dbReference type="PANTHER" id="PTHR38764:SF1">
    <property type="entry name" value="ACYL CARRIER PROTEIN PHOSPHODIESTERASE"/>
    <property type="match status" value="1"/>
</dbReference>
<keyword evidence="3" id="KW-0443">Lipid metabolism</keyword>
<evidence type="ECO:0008006" key="6">
    <source>
        <dbReference type="Google" id="ProtNLM"/>
    </source>
</evidence>
<proteinExistence type="predicted"/>
<organism evidence="4 5">
    <name type="scientific">Desulfuromonas acetoxidans (strain DSM 684 / 11070)</name>
    <dbReference type="NCBI Taxonomy" id="281689"/>
    <lineage>
        <taxon>Bacteria</taxon>
        <taxon>Pseudomonadati</taxon>
        <taxon>Thermodesulfobacteriota</taxon>
        <taxon>Desulfuromonadia</taxon>
        <taxon>Desulfuromonadales</taxon>
        <taxon>Desulfuromonadaceae</taxon>
        <taxon>Desulfuromonas</taxon>
    </lineage>
</organism>
<dbReference type="PIRSF" id="PIRSF011489">
    <property type="entry name" value="DUF479"/>
    <property type="match status" value="1"/>
</dbReference>
<name>Q1JXK9_DESA6</name>
<keyword evidence="5" id="KW-1185">Reference proteome</keyword>
<keyword evidence="2" id="KW-0378">Hydrolase</keyword>
<dbReference type="OrthoDB" id="8442777at2"/>
<evidence type="ECO:0000256" key="1">
    <source>
        <dbReference type="ARBA" id="ARBA00022516"/>
    </source>
</evidence>